<dbReference type="EMBL" id="OC868084">
    <property type="protein sequence ID" value="CAD7633847.1"/>
    <property type="molecule type" value="Genomic_DNA"/>
</dbReference>
<accession>A0A7R9Q7G3</accession>
<dbReference type="PANTHER" id="PTHR13234:SF8">
    <property type="entry name" value="GAMMA-INTERFERON-INDUCIBLE LYSOSOMAL THIOL REDUCTASE"/>
    <property type="match status" value="1"/>
</dbReference>
<dbReference type="EMBL" id="CAJPIZ010013509">
    <property type="protein sequence ID" value="CAG2114277.1"/>
    <property type="molecule type" value="Genomic_DNA"/>
</dbReference>
<evidence type="ECO:0000256" key="2">
    <source>
        <dbReference type="ARBA" id="ARBA00005679"/>
    </source>
</evidence>
<feature type="chain" id="PRO_5036211789" description="Gamma-interferon-inducible lysosomal thiol reductase" evidence="6">
    <location>
        <begin position="20"/>
        <end position="371"/>
    </location>
</feature>
<feature type="non-terminal residue" evidence="7">
    <location>
        <position position="371"/>
    </location>
</feature>
<dbReference type="Proteomes" id="UP000759131">
    <property type="component" value="Unassembled WGS sequence"/>
</dbReference>
<keyword evidence="4 6" id="KW-0732">Signal</keyword>
<organism evidence="7">
    <name type="scientific">Medioppia subpectinata</name>
    <dbReference type="NCBI Taxonomy" id="1979941"/>
    <lineage>
        <taxon>Eukaryota</taxon>
        <taxon>Metazoa</taxon>
        <taxon>Ecdysozoa</taxon>
        <taxon>Arthropoda</taxon>
        <taxon>Chelicerata</taxon>
        <taxon>Arachnida</taxon>
        <taxon>Acari</taxon>
        <taxon>Acariformes</taxon>
        <taxon>Sarcoptiformes</taxon>
        <taxon>Oribatida</taxon>
        <taxon>Brachypylina</taxon>
        <taxon>Oppioidea</taxon>
        <taxon>Oppiidae</taxon>
        <taxon>Medioppia</taxon>
    </lineage>
</organism>
<dbReference type="PANTHER" id="PTHR13234">
    <property type="entry name" value="GAMMA-INTERFERON INDUCIBLE LYSOSOMAL THIOL REDUCTASE GILT"/>
    <property type="match status" value="1"/>
</dbReference>
<evidence type="ECO:0000256" key="4">
    <source>
        <dbReference type="ARBA" id="ARBA00022729"/>
    </source>
</evidence>
<dbReference type="GO" id="GO:0005576">
    <property type="term" value="C:extracellular region"/>
    <property type="evidence" value="ECO:0007669"/>
    <property type="project" value="UniProtKB-SubCell"/>
</dbReference>
<evidence type="ECO:0000256" key="1">
    <source>
        <dbReference type="ARBA" id="ARBA00004613"/>
    </source>
</evidence>
<keyword evidence="8" id="KW-1185">Reference proteome</keyword>
<dbReference type="GO" id="GO:0016671">
    <property type="term" value="F:oxidoreductase activity, acting on a sulfur group of donors, disulfide as acceptor"/>
    <property type="evidence" value="ECO:0007669"/>
    <property type="project" value="InterPro"/>
</dbReference>
<dbReference type="OrthoDB" id="958254at2759"/>
<gene>
    <name evidence="7" type="ORF">OSB1V03_LOCUS14243</name>
</gene>
<evidence type="ECO:0008006" key="9">
    <source>
        <dbReference type="Google" id="ProtNLM"/>
    </source>
</evidence>
<feature type="signal peptide" evidence="6">
    <location>
        <begin position="1"/>
        <end position="19"/>
    </location>
</feature>
<proteinExistence type="inferred from homology"/>
<evidence type="ECO:0000256" key="3">
    <source>
        <dbReference type="ARBA" id="ARBA00022525"/>
    </source>
</evidence>
<sequence length="371" mass="41072">MFSVCIAPVLLAIVGMCAAADTPVQLDVYYESLCPDCMQFIKTQLVPNYKKLASIMNVNMVPYGWAKSTKVAKPDGTFDLTFTCQHGPQECIGNEIHNCVLESETIARSLELFGCMYASKDYTKPATAAKECTSKLGFNYTAIDECASGPLGRGLHLRSGERFQALTNPKPNFVVWVVVNGVHTQAIATRAESDLVGLICDTYKFKLNTFSYGRFNKTTKPEGTFDLEFQNATQVAGTLIQSCAMEIMPQDQSLAFLACMFKSAQYDNADVAGKQCANELNLKWEAIEECAKGPLGRGLYLRGLEHMEAAIEECAKGPLGRGLYLRGLEHMEAVKPKITWFPWIIVNGQHTDLEQQTAEKHLAKYICDTYT</sequence>
<keyword evidence="3" id="KW-0964">Secreted</keyword>
<evidence type="ECO:0000256" key="5">
    <source>
        <dbReference type="ARBA" id="ARBA00023180"/>
    </source>
</evidence>
<name>A0A7R9Q7G3_9ACAR</name>
<keyword evidence="5" id="KW-0325">Glycoprotein</keyword>
<comment type="subcellular location">
    <subcellularLocation>
        <location evidence="1">Secreted</location>
    </subcellularLocation>
</comment>
<comment type="similarity">
    <text evidence="2">Belongs to the GILT family.</text>
</comment>
<evidence type="ECO:0000313" key="7">
    <source>
        <dbReference type="EMBL" id="CAD7633847.1"/>
    </source>
</evidence>
<evidence type="ECO:0000256" key="6">
    <source>
        <dbReference type="SAM" id="SignalP"/>
    </source>
</evidence>
<evidence type="ECO:0000313" key="8">
    <source>
        <dbReference type="Proteomes" id="UP000759131"/>
    </source>
</evidence>
<reference evidence="7" key="1">
    <citation type="submission" date="2020-11" db="EMBL/GenBank/DDBJ databases">
        <authorList>
            <person name="Tran Van P."/>
        </authorList>
    </citation>
    <scope>NUCLEOTIDE SEQUENCE</scope>
</reference>
<protein>
    <recommendedName>
        <fullName evidence="9">Gamma-interferon-inducible lysosomal thiol reductase</fullName>
    </recommendedName>
</protein>
<dbReference type="AlphaFoldDB" id="A0A7R9Q7G3"/>
<dbReference type="Pfam" id="PF03227">
    <property type="entry name" value="GILT"/>
    <property type="match status" value="1"/>
</dbReference>
<dbReference type="InterPro" id="IPR004911">
    <property type="entry name" value="Interferon-induced_GILT"/>
</dbReference>